<dbReference type="STRING" id="1403537.Q428_01570"/>
<name>A0A017RYF1_9CLOT</name>
<dbReference type="AlphaFoldDB" id="A0A017RYF1"/>
<evidence type="ECO:0000313" key="1">
    <source>
        <dbReference type="EMBL" id="EYE89581.1"/>
    </source>
</evidence>
<sequence>MFHKNSLSEKSPINQFLFSLGFFLYFSKPVLKHIKELNVLY</sequence>
<accession>A0A017RYF1</accession>
<reference evidence="1 2" key="1">
    <citation type="journal article" date="2014" name="Genome Announc.">
        <title>Draft Genome Sequence of Fervidicella metallireducens Strain AeBT, an Iron-Reducing Thermoanaerobe from the Great Artesian Basin.</title>
        <authorList>
            <person name="Patel B.K."/>
        </authorList>
    </citation>
    <scope>NUCLEOTIDE SEQUENCE [LARGE SCALE GENOMIC DNA]</scope>
    <source>
        <strain evidence="1 2">AeB</strain>
    </source>
</reference>
<protein>
    <submittedName>
        <fullName evidence="1">Uncharacterized protein</fullName>
    </submittedName>
</protein>
<organism evidence="1 2">
    <name type="scientific">Fervidicella metallireducens AeB</name>
    <dbReference type="NCBI Taxonomy" id="1403537"/>
    <lineage>
        <taxon>Bacteria</taxon>
        <taxon>Bacillati</taxon>
        <taxon>Bacillota</taxon>
        <taxon>Clostridia</taxon>
        <taxon>Eubacteriales</taxon>
        <taxon>Clostridiaceae</taxon>
        <taxon>Fervidicella</taxon>
    </lineage>
</organism>
<evidence type="ECO:0000313" key="2">
    <source>
        <dbReference type="Proteomes" id="UP000019681"/>
    </source>
</evidence>
<gene>
    <name evidence="1" type="ORF">Q428_01570</name>
</gene>
<keyword evidence="2" id="KW-1185">Reference proteome</keyword>
<comment type="caution">
    <text evidence="1">The sequence shown here is derived from an EMBL/GenBank/DDBJ whole genome shotgun (WGS) entry which is preliminary data.</text>
</comment>
<proteinExistence type="predicted"/>
<dbReference type="EMBL" id="AZQP01000003">
    <property type="protein sequence ID" value="EYE89581.1"/>
    <property type="molecule type" value="Genomic_DNA"/>
</dbReference>
<dbReference type="Proteomes" id="UP000019681">
    <property type="component" value="Unassembled WGS sequence"/>
</dbReference>